<dbReference type="InterPro" id="IPR038607">
    <property type="entry name" value="PhoD-like_sf"/>
</dbReference>
<feature type="domain" description="PhoD-like phosphatase metallophosphatase" evidence="1">
    <location>
        <begin position="150"/>
        <end position="542"/>
    </location>
</feature>
<dbReference type="PANTHER" id="PTHR43606">
    <property type="entry name" value="PHOSPHATASE, PUTATIVE (AFU_ORTHOLOGUE AFUA_6G08710)-RELATED"/>
    <property type="match status" value="1"/>
</dbReference>
<dbReference type="InterPro" id="IPR032093">
    <property type="entry name" value="PhoD_N"/>
</dbReference>
<dbReference type="Gene3D" id="2.60.40.380">
    <property type="entry name" value="Purple acid phosphatase-like, N-terminal"/>
    <property type="match status" value="1"/>
</dbReference>
<dbReference type="PANTHER" id="PTHR43606:SF2">
    <property type="entry name" value="ALKALINE PHOSPHATASE FAMILY PROTEIN (AFU_ORTHOLOGUE AFUA_5G03860)"/>
    <property type="match status" value="1"/>
</dbReference>
<keyword evidence="4" id="KW-1185">Reference proteome</keyword>
<organism evidence="3 4">
    <name type="scientific">Flavobacterium akiainvivens</name>
    <dbReference type="NCBI Taxonomy" id="1202724"/>
    <lineage>
        <taxon>Bacteria</taxon>
        <taxon>Pseudomonadati</taxon>
        <taxon>Bacteroidota</taxon>
        <taxon>Flavobacteriia</taxon>
        <taxon>Flavobacteriales</taxon>
        <taxon>Flavobacteriaceae</taxon>
        <taxon>Flavobacterium</taxon>
    </lineage>
</organism>
<proteinExistence type="predicted"/>
<gene>
    <name evidence="3" type="ORF">AM493_03590</name>
</gene>
<dbReference type="Proteomes" id="UP000037755">
    <property type="component" value="Unassembled WGS sequence"/>
</dbReference>
<reference evidence="3 4" key="1">
    <citation type="submission" date="2015-08" db="EMBL/GenBank/DDBJ databases">
        <title>Whole genome sequence of Flavobacterium akiainvivens IK-1T, from decaying Wikstroemia oahuensis, an endemic Hawaiian shrub.</title>
        <authorList>
            <person name="Wan X."/>
            <person name="Hou S."/>
            <person name="Saito J."/>
            <person name="Donachie S."/>
        </authorList>
    </citation>
    <scope>NUCLEOTIDE SEQUENCE [LARGE SCALE GENOMIC DNA]</scope>
    <source>
        <strain evidence="3 4">IK-1</strain>
    </source>
</reference>
<dbReference type="CDD" id="cd07389">
    <property type="entry name" value="MPP_PhoD"/>
    <property type="match status" value="1"/>
</dbReference>
<dbReference type="STRING" id="1202724.AM493_03590"/>
<protein>
    <submittedName>
        <fullName evidence="3">Alkaline phosphatase</fullName>
    </submittedName>
</protein>
<evidence type="ECO:0000259" key="1">
    <source>
        <dbReference type="Pfam" id="PF09423"/>
    </source>
</evidence>
<dbReference type="EMBL" id="LIYD01000005">
    <property type="protein sequence ID" value="KOS05221.1"/>
    <property type="molecule type" value="Genomic_DNA"/>
</dbReference>
<dbReference type="OrthoDB" id="9763616at2"/>
<dbReference type="PATRIC" id="fig|1202724.3.peg.738"/>
<evidence type="ECO:0000313" key="4">
    <source>
        <dbReference type="Proteomes" id="UP000037755"/>
    </source>
</evidence>
<accession>A0A0M8MFK6</accession>
<dbReference type="Pfam" id="PF16655">
    <property type="entry name" value="PhoD_N"/>
    <property type="match status" value="1"/>
</dbReference>
<dbReference type="Pfam" id="PF09423">
    <property type="entry name" value="PhoD"/>
    <property type="match status" value="1"/>
</dbReference>
<dbReference type="AlphaFoldDB" id="A0A0M8MFK6"/>
<sequence length="564" mass="62893">MEQNNQSRRSFLKKSLWATGAIIIAPNFISCSDDDNTALGVNPSGFSNQHFNEGVASFDPTSSSVTIWTRYNRYNAEVIWEVSTSQSFDSIVRTGTIVTNPERDYTTAIELTGLDAAQTLYYRFMCAVDKTVSVTGETITLPQDPSSIKLAVCSCSNFQAGYFNVYEAMAESDADVIVHLGDYLYEYGAGEYGTSPENEGLNRQHKPEHEMVSLDDYRMRYRQYRGDAQLQLAHQKKPFICVWDDHEIANDAYIDGAENHTEATEGSWEVRKQNALKAYSEFIPFSRADENNNSLIYRSIKIGSLVNLIMLDTRVIARSEQLVITNYFTQTGFDAAAFQADLLSTQRTLLGNTQLSWLVNEIGSSNATWQVLGQQILMGKMMVPAELLLAFGQPGFTAILTELVTIKMRMLNNDPTLTPQEIARIQTVLPYNLDAWDGYPVDREMLYAQLNGKKLVTLAGDTHNAWHNVLKAQDGTEVGVEFATSSVSSPGFETYLGDVDAATIAAFQQSMVLLVDGLSYFDASRRGYIMATFTQTNVTSEWVFVDTILSRTFTAQTGHSVVYS</sequence>
<dbReference type="SUPFAM" id="SSF56300">
    <property type="entry name" value="Metallo-dependent phosphatases"/>
    <property type="match status" value="1"/>
</dbReference>
<dbReference type="InterPro" id="IPR029052">
    <property type="entry name" value="Metallo-depent_PP-like"/>
</dbReference>
<dbReference type="RefSeq" id="WP_054406289.1">
    <property type="nucleotide sequence ID" value="NZ_FOYA01000006.1"/>
</dbReference>
<dbReference type="InterPro" id="IPR018946">
    <property type="entry name" value="PhoD-like_MPP"/>
</dbReference>
<comment type="caution">
    <text evidence="3">The sequence shown here is derived from an EMBL/GenBank/DDBJ whole genome shotgun (WGS) entry which is preliminary data.</text>
</comment>
<evidence type="ECO:0000259" key="2">
    <source>
        <dbReference type="Pfam" id="PF16655"/>
    </source>
</evidence>
<name>A0A0M8MFK6_9FLAO</name>
<feature type="domain" description="Phospholipase D N-terminal" evidence="2">
    <location>
        <begin position="54"/>
        <end position="140"/>
    </location>
</feature>
<evidence type="ECO:0000313" key="3">
    <source>
        <dbReference type="EMBL" id="KOS05221.1"/>
    </source>
</evidence>
<dbReference type="Gene3D" id="3.60.21.70">
    <property type="entry name" value="PhoD-like phosphatase"/>
    <property type="match status" value="1"/>
</dbReference>
<dbReference type="InterPro" id="IPR052900">
    <property type="entry name" value="Phospholipid_Metab_Enz"/>
</dbReference>